<dbReference type="GO" id="GO:0050568">
    <property type="term" value="F:protein-glutamine glutaminase activity"/>
    <property type="evidence" value="ECO:0007669"/>
    <property type="project" value="UniProtKB-UniRule"/>
</dbReference>
<protein>
    <recommendedName>
        <fullName evidence="3">Probable chemoreceptor glutamine deamidase CheD</fullName>
        <ecNumber evidence="3">3.5.1.44</ecNumber>
    </recommendedName>
</protein>
<comment type="similarity">
    <text evidence="3">Belongs to the CheD family.</text>
</comment>
<dbReference type="AlphaFoldDB" id="A0A4R2RMB4"/>
<dbReference type="PANTHER" id="PTHR35147:SF1">
    <property type="entry name" value="CHEMORECEPTOR GLUTAMINE DEAMIDASE CHED-RELATED"/>
    <property type="match status" value="1"/>
</dbReference>
<dbReference type="InterPro" id="IPR038592">
    <property type="entry name" value="CheD-like_sf"/>
</dbReference>
<dbReference type="OrthoDB" id="9807202at2"/>
<gene>
    <name evidence="3" type="primary">cheD</name>
    <name evidence="4" type="ORF">EDD73_11545</name>
</gene>
<evidence type="ECO:0000313" key="4">
    <source>
        <dbReference type="EMBL" id="TCP63799.1"/>
    </source>
</evidence>
<reference evidence="4 5" key="1">
    <citation type="submission" date="2019-03" db="EMBL/GenBank/DDBJ databases">
        <title>Genomic Encyclopedia of Type Strains, Phase IV (KMG-IV): sequencing the most valuable type-strain genomes for metagenomic binning, comparative biology and taxonomic classification.</title>
        <authorList>
            <person name="Goeker M."/>
        </authorList>
    </citation>
    <scope>NUCLEOTIDE SEQUENCE [LARGE SCALE GENOMIC DNA]</scope>
    <source>
        <strain evidence="4 5">DSM 11170</strain>
    </source>
</reference>
<sequence>MEKVIGIGEFGISNQVNDTIRTYALASCVAITVYSSKKKVAGMIHVALPMPGEKNLHKLGLAYFATTGIPLLFERLYNIYGCSKDELKIHMYGGADSIRQDDQFRIGMRNVEAARSTLAELNLMIHHAEVGGTCSRTLLMEVATGKVQVTTQPLSI</sequence>
<evidence type="ECO:0000256" key="1">
    <source>
        <dbReference type="ARBA" id="ARBA00022500"/>
    </source>
</evidence>
<dbReference type="InterPro" id="IPR005659">
    <property type="entry name" value="Chemorcpt_Glu_NH3ase_CheD"/>
</dbReference>
<dbReference type="HAMAP" id="MF_01440">
    <property type="entry name" value="CheD"/>
    <property type="match status" value="1"/>
</dbReference>
<dbReference type="Gene3D" id="3.30.1330.200">
    <property type="match status" value="1"/>
</dbReference>
<dbReference type="SUPFAM" id="SSF64438">
    <property type="entry name" value="CNF1/YfiH-like putative cysteine hydrolases"/>
    <property type="match status" value="1"/>
</dbReference>
<evidence type="ECO:0000256" key="2">
    <source>
        <dbReference type="ARBA" id="ARBA00022801"/>
    </source>
</evidence>
<keyword evidence="5" id="KW-1185">Reference proteome</keyword>
<dbReference type="PANTHER" id="PTHR35147">
    <property type="entry name" value="CHEMORECEPTOR GLUTAMINE DEAMIDASE CHED-RELATED"/>
    <property type="match status" value="1"/>
</dbReference>
<organism evidence="4 5">
    <name type="scientific">Heliophilum fasciatum</name>
    <dbReference type="NCBI Taxonomy" id="35700"/>
    <lineage>
        <taxon>Bacteria</taxon>
        <taxon>Bacillati</taxon>
        <taxon>Bacillota</taxon>
        <taxon>Clostridia</taxon>
        <taxon>Eubacteriales</taxon>
        <taxon>Heliobacteriaceae</taxon>
        <taxon>Heliophilum</taxon>
    </lineage>
</organism>
<comment type="caution">
    <text evidence="4">The sequence shown here is derived from an EMBL/GenBank/DDBJ whole genome shotgun (WGS) entry which is preliminary data.</text>
</comment>
<evidence type="ECO:0000313" key="5">
    <source>
        <dbReference type="Proteomes" id="UP000294813"/>
    </source>
</evidence>
<dbReference type="EMBL" id="SLXT01000015">
    <property type="protein sequence ID" value="TCP63799.1"/>
    <property type="molecule type" value="Genomic_DNA"/>
</dbReference>
<dbReference type="GO" id="GO:0006935">
    <property type="term" value="P:chemotaxis"/>
    <property type="evidence" value="ECO:0007669"/>
    <property type="project" value="UniProtKB-UniRule"/>
</dbReference>
<dbReference type="Proteomes" id="UP000294813">
    <property type="component" value="Unassembled WGS sequence"/>
</dbReference>
<dbReference type="EC" id="3.5.1.44" evidence="3"/>
<evidence type="ECO:0000256" key="3">
    <source>
        <dbReference type="HAMAP-Rule" id="MF_01440"/>
    </source>
</evidence>
<keyword evidence="1 3" id="KW-0145">Chemotaxis</keyword>
<comment type="catalytic activity">
    <reaction evidence="3">
        <text>L-glutaminyl-[protein] + H2O = L-glutamyl-[protein] + NH4(+)</text>
        <dbReference type="Rhea" id="RHEA:16441"/>
        <dbReference type="Rhea" id="RHEA-COMP:10207"/>
        <dbReference type="Rhea" id="RHEA-COMP:10208"/>
        <dbReference type="ChEBI" id="CHEBI:15377"/>
        <dbReference type="ChEBI" id="CHEBI:28938"/>
        <dbReference type="ChEBI" id="CHEBI:29973"/>
        <dbReference type="ChEBI" id="CHEBI:30011"/>
        <dbReference type="EC" id="3.5.1.44"/>
    </reaction>
</comment>
<dbReference type="CDD" id="cd16352">
    <property type="entry name" value="CheD"/>
    <property type="match status" value="1"/>
</dbReference>
<dbReference type="InterPro" id="IPR011324">
    <property type="entry name" value="Cytotoxic_necrot_fac-like_cat"/>
</dbReference>
<name>A0A4R2RMB4_9FIRM</name>
<accession>A0A4R2RMB4</accession>
<proteinExistence type="inferred from homology"/>
<keyword evidence="2 3" id="KW-0378">Hydrolase</keyword>
<dbReference type="Pfam" id="PF03975">
    <property type="entry name" value="CheD"/>
    <property type="match status" value="1"/>
</dbReference>
<comment type="function">
    <text evidence="3">Probably deamidates glutamine residues to glutamate on methyl-accepting chemotaxis receptors (MCPs), playing an important role in chemotaxis.</text>
</comment>
<dbReference type="RefSeq" id="WP_131919470.1">
    <property type="nucleotide sequence ID" value="NZ_JAOQNU010000014.1"/>
</dbReference>